<feature type="transmembrane region" description="Helical" evidence="5">
    <location>
        <begin position="88"/>
        <end position="112"/>
    </location>
</feature>
<evidence type="ECO:0000256" key="4">
    <source>
        <dbReference type="ARBA" id="ARBA00023797"/>
    </source>
</evidence>
<protein>
    <recommendedName>
        <fullName evidence="4">NADPH--hemoprotein reductase</fullName>
        <ecNumber evidence="4">1.6.2.4</ecNumber>
    </recommendedName>
</protein>
<accession>A0ABS0ZBD9</accession>
<sequence>MSSTWLTKAVLQFERVLWLVSSGMLFVLGYLWGVLEFGMSHPLSFMASLESLSSFEFAEQSVHQLPGGIWAHISEGEVGYVFTRTEQLFISTVIFFCQVILAIIMMLCLITLRDKSYRIYSGVVLYASGLLMVSPLYSLYESGTVLPWWELVRVAGALLCVRWAAKSLPTPQPHSQALIVYASQTGSAKYLAQRLHDTAHALMDIACVSTLTEHTLQRYQRVFFVVSTYGQGEAPDSARRFVTTLQEANSAASQTQFSVLALGDRNYQTFCAFGHYLSELLEQKGYQRAIPTTEIDRMDPQGVAHWWQQVGELLGIHTAPELFEYDDYTVVANECLNPEQTHRLAHRVTLFRADVRYEAGDLLAVQPEQKDEHERLYSIASYQDNTIELLVRQHIRADGTIGLVSGMLSQLTPGDRVLASVREHTTFHPKTTVPWIMIGAGTGLAPFISFLKKRQTGQDNAPCWLFFGEQYLEHDDYFAKELTEFQKQGILTRLDRAWSRSDGVYVPDLLQQSHKAIRQWVVEQGAHVYVCGSRAGFGESVLATLQNILPEPQWQLQLHTDLY</sequence>
<evidence type="ECO:0000313" key="9">
    <source>
        <dbReference type="Proteomes" id="UP000598488"/>
    </source>
</evidence>
<dbReference type="InterPro" id="IPR008254">
    <property type="entry name" value="Flavodoxin/NO_synth"/>
</dbReference>
<dbReference type="Proteomes" id="UP000598488">
    <property type="component" value="Unassembled WGS sequence"/>
</dbReference>
<evidence type="ECO:0000256" key="3">
    <source>
        <dbReference type="ARBA" id="ARBA00022982"/>
    </source>
</evidence>
<dbReference type="PROSITE" id="PS51384">
    <property type="entry name" value="FAD_FR"/>
    <property type="match status" value="1"/>
</dbReference>
<evidence type="ECO:0000256" key="2">
    <source>
        <dbReference type="ARBA" id="ARBA00022643"/>
    </source>
</evidence>
<keyword evidence="5" id="KW-1133">Transmembrane helix</keyword>
<proteinExistence type="predicted"/>
<feature type="transmembrane region" description="Helical" evidence="5">
    <location>
        <begin position="119"/>
        <end position="140"/>
    </location>
</feature>
<dbReference type="RefSeq" id="WP_199462583.1">
    <property type="nucleotide sequence ID" value="NZ_JAEMUH010000008.1"/>
</dbReference>
<dbReference type="EC" id="1.6.2.4" evidence="4"/>
<dbReference type="Gene3D" id="3.40.50.80">
    <property type="entry name" value="Nucleotide-binding domain of ferredoxin-NADP reductase (FNR) module"/>
    <property type="match status" value="1"/>
</dbReference>
<dbReference type="PROSITE" id="PS50902">
    <property type="entry name" value="FLAVODOXIN_LIKE"/>
    <property type="match status" value="1"/>
</dbReference>
<keyword evidence="2" id="KW-0288">FMN</keyword>
<dbReference type="EMBL" id="JAEMUH010000008">
    <property type="protein sequence ID" value="MBJ7550982.1"/>
    <property type="molecule type" value="Genomic_DNA"/>
</dbReference>
<keyword evidence="5" id="KW-0472">Membrane</keyword>
<dbReference type="InterPro" id="IPR001433">
    <property type="entry name" value="OxRdtase_FAD/NAD-bd"/>
</dbReference>
<dbReference type="InterPro" id="IPR039261">
    <property type="entry name" value="FNR_nucleotide-bd"/>
</dbReference>
<name>A0ABS0ZBD9_9GAMM</name>
<keyword evidence="9" id="KW-1185">Reference proteome</keyword>
<dbReference type="Pfam" id="PF00175">
    <property type="entry name" value="NAD_binding_1"/>
    <property type="match status" value="1"/>
</dbReference>
<gene>
    <name evidence="8" type="ORF">JHD44_09845</name>
</gene>
<dbReference type="PRINTS" id="PR00369">
    <property type="entry name" value="FLAVODOXIN"/>
</dbReference>
<dbReference type="InterPro" id="IPR017927">
    <property type="entry name" value="FAD-bd_FR_type"/>
</dbReference>
<evidence type="ECO:0000259" key="7">
    <source>
        <dbReference type="PROSITE" id="PS51384"/>
    </source>
</evidence>
<feature type="domain" description="FAD-binding FR-type" evidence="7">
    <location>
        <begin position="323"/>
        <end position="430"/>
    </location>
</feature>
<keyword evidence="3" id="KW-0249">Electron transport</keyword>
<dbReference type="InterPro" id="IPR029039">
    <property type="entry name" value="Flavoprotein-like_sf"/>
</dbReference>
<feature type="domain" description="Flavodoxin-like" evidence="6">
    <location>
        <begin position="177"/>
        <end position="311"/>
    </location>
</feature>
<evidence type="ECO:0000256" key="1">
    <source>
        <dbReference type="ARBA" id="ARBA00022630"/>
    </source>
</evidence>
<evidence type="ECO:0000259" key="6">
    <source>
        <dbReference type="PROSITE" id="PS50902"/>
    </source>
</evidence>
<dbReference type="PANTHER" id="PTHR19384:SF17">
    <property type="entry name" value="NADPH--CYTOCHROME P450 REDUCTASE"/>
    <property type="match status" value="1"/>
</dbReference>
<dbReference type="SUPFAM" id="SSF52343">
    <property type="entry name" value="Ferredoxin reductase-like, C-terminal NADP-linked domain"/>
    <property type="match status" value="1"/>
</dbReference>
<dbReference type="InterPro" id="IPR001094">
    <property type="entry name" value="Flavdoxin-like"/>
</dbReference>
<feature type="transmembrane region" description="Helical" evidence="5">
    <location>
        <begin position="16"/>
        <end position="35"/>
    </location>
</feature>
<reference evidence="8 9" key="1">
    <citation type="submission" date="2020-12" db="EMBL/GenBank/DDBJ databases">
        <title>Comparative genome analysis of fungal antagonists Marinomonas ostreistagni 398 and M. spartinae 468.</title>
        <authorList>
            <person name="Fields J.L."/>
            <person name="Mavrodi O.V."/>
            <person name="Biber P.D."/>
            <person name="Indest K.J."/>
            <person name="Mavrodi D.V."/>
        </authorList>
    </citation>
    <scope>NUCLEOTIDE SEQUENCE [LARGE SCALE GENOMIC DNA]</scope>
    <source>
        <strain evidence="8 9">USM7</strain>
    </source>
</reference>
<evidence type="ECO:0000313" key="8">
    <source>
        <dbReference type="EMBL" id="MBJ7550982.1"/>
    </source>
</evidence>
<dbReference type="InterPro" id="IPR017938">
    <property type="entry name" value="Riboflavin_synthase-like_b-brl"/>
</dbReference>
<dbReference type="SUPFAM" id="SSF52218">
    <property type="entry name" value="Flavoproteins"/>
    <property type="match status" value="1"/>
</dbReference>
<dbReference type="Gene3D" id="3.40.50.360">
    <property type="match status" value="1"/>
</dbReference>
<comment type="caution">
    <text evidence="8">The sequence shown here is derived from an EMBL/GenBank/DDBJ whole genome shotgun (WGS) entry which is preliminary data.</text>
</comment>
<keyword evidence="1" id="KW-0285">Flavoprotein</keyword>
<dbReference type="PANTHER" id="PTHR19384">
    <property type="entry name" value="NITRIC OXIDE SYNTHASE-RELATED"/>
    <property type="match status" value="1"/>
</dbReference>
<dbReference type="PRINTS" id="PR00371">
    <property type="entry name" value="FPNCR"/>
</dbReference>
<dbReference type="SUPFAM" id="SSF63380">
    <property type="entry name" value="Riboflavin synthase domain-like"/>
    <property type="match status" value="1"/>
</dbReference>
<dbReference type="Gene3D" id="2.40.30.10">
    <property type="entry name" value="Translation factors"/>
    <property type="match status" value="1"/>
</dbReference>
<keyword evidence="3" id="KW-0813">Transport</keyword>
<dbReference type="Pfam" id="PF00258">
    <property type="entry name" value="Flavodoxin_1"/>
    <property type="match status" value="1"/>
</dbReference>
<evidence type="ECO:0000256" key="5">
    <source>
        <dbReference type="SAM" id="Phobius"/>
    </source>
</evidence>
<keyword evidence="5" id="KW-0812">Transmembrane</keyword>
<organism evidence="8 9">
    <name type="scientific">Marinomonas ostreistagni</name>
    <dbReference type="NCBI Taxonomy" id="359209"/>
    <lineage>
        <taxon>Bacteria</taxon>
        <taxon>Pseudomonadati</taxon>
        <taxon>Pseudomonadota</taxon>
        <taxon>Gammaproteobacteria</taxon>
        <taxon>Oceanospirillales</taxon>
        <taxon>Oceanospirillaceae</taxon>
        <taxon>Marinomonas</taxon>
    </lineage>
</organism>
<dbReference type="InterPro" id="IPR001709">
    <property type="entry name" value="Flavoprot_Pyr_Nucl_cyt_Rdtase"/>
</dbReference>